<feature type="region of interest" description="Disordered" evidence="1">
    <location>
        <begin position="251"/>
        <end position="338"/>
    </location>
</feature>
<feature type="compositionally biased region" description="Acidic residues" evidence="1">
    <location>
        <begin position="228"/>
        <end position="239"/>
    </location>
</feature>
<dbReference type="AlphaFoldDB" id="A0AAP0HYK5"/>
<accession>A0AAP0HYK5</accession>
<evidence type="ECO:0000256" key="1">
    <source>
        <dbReference type="SAM" id="MobiDB-lite"/>
    </source>
</evidence>
<feature type="region of interest" description="Disordered" evidence="1">
    <location>
        <begin position="77"/>
        <end position="108"/>
    </location>
</feature>
<proteinExistence type="predicted"/>
<feature type="compositionally biased region" description="Acidic residues" evidence="1">
    <location>
        <begin position="251"/>
        <end position="286"/>
    </location>
</feature>
<protein>
    <submittedName>
        <fullName evidence="2">Uncharacterized protein</fullName>
    </submittedName>
</protein>
<reference evidence="2 3" key="1">
    <citation type="submission" date="2024-01" db="EMBL/GenBank/DDBJ databases">
        <title>Genome assemblies of Stephania.</title>
        <authorList>
            <person name="Yang L."/>
        </authorList>
    </citation>
    <scope>NUCLEOTIDE SEQUENCE [LARGE SCALE GENOMIC DNA]</scope>
    <source>
        <strain evidence="2">QJT</strain>
        <tissue evidence="2">Leaf</tissue>
    </source>
</reference>
<evidence type="ECO:0000313" key="3">
    <source>
        <dbReference type="Proteomes" id="UP001417504"/>
    </source>
</evidence>
<gene>
    <name evidence="2" type="ORF">Sjap_019941</name>
</gene>
<dbReference type="Proteomes" id="UP001417504">
    <property type="component" value="Unassembled WGS sequence"/>
</dbReference>
<feature type="compositionally biased region" description="Basic residues" evidence="1">
    <location>
        <begin position="79"/>
        <end position="96"/>
    </location>
</feature>
<feature type="compositionally biased region" description="Acidic residues" evidence="1">
    <location>
        <begin position="298"/>
        <end position="307"/>
    </location>
</feature>
<feature type="region of interest" description="Disordered" evidence="1">
    <location>
        <begin position="217"/>
        <end position="239"/>
    </location>
</feature>
<comment type="caution">
    <text evidence="2">The sequence shown here is derived from an EMBL/GenBank/DDBJ whole genome shotgun (WGS) entry which is preliminary data.</text>
</comment>
<sequence>MKTNTLKPPALVAPIIVKPHANLATPNAPATALVASKSANSSPKPPTAFVAPKPLTALSAPKPIAKADSVDRMNANINKKWKGKGNGKGKEKKKYTKSSSQLTPKTAKTFAPTCKSERLNTHRASKLLNTTYENPFTIDNGGETAKSMCMQKSMIDIAKKHHNRETTFLKREPLRTHRFDFDYFDKVDINVMAMFEKVGWSGLVDEEEYEVGEDVLSDNSHEVGQPMEEGESQADEEQNDQQMIEVRIDGQEESNEGQMDEEEKDDEPVDEEETEGEDNEDEVQGVDEEKGPESGAANEEEVADAEGQENGIDGYEPGVHWSDEVEDVHDHDHGINPL</sequence>
<name>A0AAP0HYK5_9MAGN</name>
<keyword evidence="3" id="KW-1185">Reference proteome</keyword>
<organism evidence="2 3">
    <name type="scientific">Stephania japonica</name>
    <dbReference type="NCBI Taxonomy" id="461633"/>
    <lineage>
        <taxon>Eukaryota</taxon>
        <taxon>Viridiplantae</taxon>
        <taxon>Streptophyta</taxon>
        <taxon>Embryophyta</taxon>
        <taxon>Tracheophyta</taxon>
        <taxon>Spermatophyta</taxon>
        <taxon>Magnoliopsida</taxon>
        <taxon>Ranunculales</taxon>
        <taxon>Menispermaceae</taxon>
        <taxon>Menispermoideae</taxon>
        <taxon>Cissampelideae</taxon>
        <taxon>Stephania</taxon>
    </lineage>
</organism>
<evidence type="ECO:0000313" key="2">
    <source>
        <dbReference type="EMBL" id="KAK9102687.1"/>
    </source>
</evidence>
<feature type="compositionally biased region" description="Basic and acidic residues" evidence="1">
    <location>
        <begin position="328"/>
        <end position="338"/>
    </location>
</feature>
<dbReference type="EMBL" id="JBBNAE010000008">
    <property type="protein sequence ID" value="KAK9102687.1"/>
    <property type="molecule type" value="Genomic_DNA"/>
</dbReference>